<keyword evidence="3" id="KW-1185">Reference proteome</keyword>
<dbReference type="PANTHER" id="PTHR36407:SF1">
    <property type="entry name" value="MEDIATOR-ASSOCIATED PROTEIN 2"/>
    <property type="match status" value="1"/>
</dbReference>
<dbReference type="EMBL" id="JBANAX010000285">
    <property type="protein sequence ID" value="KAL1215436.1"/>
    <property type="molecule type" value="Genomic_DNA"/>
</dbReference>
<feature type="compositionally biased region" description="Basic residues" evidence="1">
    <location>
        <begin position="181"/>
        <end position="196"/>
    </location>
</feature>
<evidence type="ECO:0000256" key="1">
    <source>
        <dbReference type="SAM" id="MobiDB-lite"/>
    </source>
</evidence>
<protein>
    <submittedName>
        <fullName evidence="2">Mediator-associated protein 2</fullName>
    </submittedName>
</protein>
<dbReference type="Proteomes" id="UP001558713">
    <property type="component" value="Unassembled WGS sequence"/>
</dbReference>
<feature type="compositionally biased region" description="Low complexity" evidence="1">
    <location>
        <begin position="197"/>
        <end position="206"/>
    </location>
</feature>
<proteinExistence type="predicted"/>
<evidence type="ECO:0000313" key="2">
    <source>
        <dbReference type="EMBL" id="KAL1215436.1"/>
    </source>
</evidence>
<feature type="region of interest" description="Disordered" evidence="1">
    <location>
        <begin position="126"/>
        <end position="219"/>
    </location>
</feature>
<sequence length="219" mass="24061">MESVFKPTEDLIVNNVKPLQEFGTEPEELLIFQCPISRVFALSQFLDNDDWNNFEVVVSKDMNISGSLETSAGKEIDLVSSASQGADAIVYLPSDDGSKLVEKVFQQVSLVCFPEPKEMLEKMKAKTRQKLVGAAKDSAGKNSDPTRSSRHKSGLSVRHSASTRSNKEKSMYSGHTETPKSSKRKHSESSSGKHRSSTSTVSGSSDRSGKSKKKLKKEE</sequence>
<organism evidence="2 3">
    <name type="scientific">Cardamine amara subsp. amara</name>
    <dbReference type="NCBI Taxonomy" id="228776"/>
    <lineage>
        <taxon>Eukaryota</taxon>
        <taxon>Viridiplantae</taxon>
        <taxon>Streptophyta</taxon>
        <taxon>Embryophyta</taxon>
        <taxon>Tracheophyta</taxon>
        <taxon>Spermatophyta</taxon>
        <taxon>Magnoliopsida</taxon>
        <taxon>eudicotyledons</taxon>
        <taxon>Gunneridae</taxon>
        <taxon>Pentapetalae</taxon>
        <taxon>rosids</taxon>
        <taxon>malvids</taxon>
        <taxon>Brassicales</taxon>
        <taxon>Brassicaceae</taxon>
        <taxon>Cardamineae</taxon>
        <taxon>Cardamine</taxon>
    </lineage>
</organism>
<evidence type="ECO:0000313" key="3">
    <source>
        <dbReference type="Proteomes" id="UP001558713"/>
    </source>
</evidence>
<gene>
    <name evidence="2" type="ORF">V5N11_021863</name>
</gene>
<dbReference type="PANTHER" id="PTHR36407">
    <property type="entry name" value="MEDIATOR-ASSOCIATED PROTEIN 2"/>
    <property type="match status" value="1"/>
</dbReference>
<feature type="compositionally biased region" description="Basic residues" evidence="1">
    <location>
        <begin position="210"/>
        <end position="219"/>
    </location>
</feature>
<reference evidence="2 3" key="1">
    <citation type="submission" date="2024-04" db="EMBL/GenBank/DDBJ databases">
        <title>Genome assembly C_amara_ONT_v2.</title>
        <authorList>
            <person name="Yant L."/>
            <person name="Moore C."/>
            <person name="Slenker M."/>
        </authorList>
    </citation>
    <scope>NUCLEOTIDE SEQUENCE [LARGE SCALE GENOMIC DNA]</scope>
    <source>
        <tissue evidence="2">Leaf</tissue>
    </source>
</reference>
<comment type="caution">
    <text evidence="2">The sequence shown here is derived from an EMBL/GenBank/DDBJ whole genome shotgun (WGS) entry which is preliminary data.</text>
</comment>
<accession>A0ABD1BAR6</accession>
<dbReference type="InterPro" id="IPR038823">
    <property type="entry name" value="MED2_plant"/>
</dbReference>
<dbReference type="AlphaFoldDB" id="A0ABD1BAR6"/>
<name>A0ABD1BAR6_CARAN</name>